<evidence type="ECO:0000259" key="2">
    <source>
        <dbReference type="PROSITE" id="PS50828"/>
    </source>
</evidence>
<dbReference type="EMBL" id="OOIL02004941">
    <property type="protein sequence ID" value="VFQ93622.1"/>
    <property type="molecule type" value="Genomic_DNA"/>
</dbReference>
<protein>
    <recommendedName>
        <fullName evidence="2">Smr domain-containing protein</fullName>
    </recommendedName>
</protein>
<name>A0A484MXM5_9ASTE</name>
<dbReference type="Gene3D" id="3.30.1370.110">
    <property type="match status" value="1"/>
</dbReference>
<dbReference type="Proteomes" id="UP000595140">
    <property type="component" value="Unassembled WGS sequence"/>
</dbReference>
<dbReference type="InterPro" id="IPR036063">
    <property type="entry name" value="Smr_dom_sf"/>
</dbReference>
<gene>
    <name evidence="3" type="ORF">CCAM_LOCUS35398</name>
</gene>
<proteinExistence type="predicted"/>
<feature type="domain" description="Smr" evidence="2">
    <location>
        <begin position="321"/>
        <end position="437"/>
    </location>
</feature>
<dbReference type="PROSITE" id="PS50828">
    <property type="entry name" value="SMR"/>
    <property type="match status" value="1"/>
</dbReference>
<dbReference type="Pfam" id="PF08590">
    <property type="entry name" value="DUF1771"/>
    <property type="match status" value="1"/>
</dbReference>
<organism evidence="3 4">
    <name type="scientific">Cuscuta campestris</name>
    <dbReference type="NCBI Taxonomy" id="132261"/>
    <lineage>
        <taxon>Eukaryota</taxon>
        <taxon>Viridiplantae</taxon>
        <taxon>Streptophyta</taxon>
        <taxon>Embryophyta</taxon>
        <taxon>Tracheophyta</taxon>
        <taxon>Spermatophyta</taxon>
        <taxon>Magnoliopsida</taxon>
        <taxon>eudicotyledons</taxon>
        <taxon>Gunneridae</taxon>
        <taxon>Pentapetalae</taxon>
        <taxon>asterids</taxon>
        <taxon>lamiids</taxon>
        <taxon>Solanales</taxon>
        <taxon>Convolvulaceae</taxon>
        <taxon>Cuscuteae</taxon>
        <taxon>Cuscuta</taxon>
        <taxon>Cuscuta subgen. Grammica</taxon>
        <taxon>Cuscuta sect. Cleistogrammica</taxon>
    </lineage>
</organism>
<dbReference type="InterPro" id="IPR002625">
    <property type="entry name" value="Smr_dom"/>
</dbReference>
<dbReference type="SMART" id="SM01162">
    <property type="entry name" value="DUF1771"/>
    <property type="match status" value="1"/>
</dbReference>
<evidence type="ECO:0000313" key="4">
    <source>
        <dbReference type="Proteomes" id="UP000595140"/>
    </source>
</evidence>
<dbReference type="AlphaFoldDB" id="A0A484MXM5"/>
<reference evidence="3 4" key="1">
    <citation type="submission" date="2018-04" db="EMBL/GenBank/DDBJ databases">
        <authorList>
            <person name="Vogel A."/>
        </authorList>
    </citation>
    <scope>NUCLEOTIDE SEQUENCE [LARGE SCALE GENOMIC DNA]</scope>
</reference>
<dbReference type="PANTHER" id="PTHR47812">
    <property type="entry name" value="SMR (SMALL MUTS RELATED) DOMAIN-CONTAINING PROTEIN"/>
    <property type="match status" value="1"/>
</dbReference>
<feature type="region of interest" description="Disordered" evidence="1">
    <location>
        <begin position="64"/>
        <end position="86"/>
    </location>
</feature>
<feature type="region of interest" description="Disordered" evidence="1">
    <location>
        <begin position="1"/>
        <end position="39"/>
    </location>
</feature>
<evidence type="ECO:0000256" key="1">
    <source>
        <dbReference type="SAM" id="MobiDB-lite"/>
    </source>
</evidence>
<keyword evidence="4" id="KW-1185">Reference proteome</keyword>
<dbReference type="SMART" id="SM00463">
    <property type="entry name" value="SMR"/>
    <property type="match status" value="1"/>
</dbReference>
<dbReference type="SUPFAM" id="SSF160443">
    <property type="entry name" value="SMR domain-like"/>
    <property type="match status" value="1"/>
</dbReference>
<sequence length="441" mass="49418">MRANTSGWAAVVQKQRQNQQGIEPQLESEPFPPLSLSNTLSTKNTDTILEKPFSSVLLPSPNLSSLEQNKYPKNKQSSAGHFNSSKGTKFLKNGDDVDSYQIIKELHSWADESLIKDVMAGVNNEFAQAMKILEDMVSLDQTVVLHDDSEAKKPDINKISNADELSFPCVQKIKEEKDRKGKEVNEDDLSGENVNLEDLNNAIKKCLNISSKNLINYPASFVDKLHGNASIGFFRFAPIEPELWEEDDIYSFQRKDAIRMMRSAARHSKSASYAYLRGDHLTAQCFSVKAQEEWLAAGELNTKAAKEILRVQNSKNDEWTLDLHGLHSTEAVAALQEHLKKIESQVSVNHSVFQRGVNGEMESTLYLLHSNGFDAESSTKRLQQPSKQRPSILHVITGKGNHSRGEAALPIVIKSFLADNGYRFDEIRPGVIAVRPKFRPQ</sequence>
<dbReference type="OrthoDB" id="3231855at2759"/>
<dbReference type="InterPro" id="IPR013899">
    <property type="entry name" value="DUF1771"/>
</dbReference>
<evidence type="ECO:0000313" key="3">
    <source>
        <dbReference type="EMBL" id="VFQ93622.1"/>
    </source>
</evidence>
<accession>A0A484MXM5</accession>
<dbReference type="PANTHER" id="PTHR47812:SF2">
    <property type="entry name" value="SMR (SMALL MUTS RELATED) DOMAIN-CONTAINING PROTEIN"/>
    <property type="match status" value="1"/>
</dbReference>
<feature type="compositionally biased region" description="Polar residues" evidence="1">
    <location>
        <begin position="74"/>
        <end position="86"/>
    </location>
</feature>